<organism evidence="9 10">
    <name type="scientific">Candidatus Schekmanbacteria bacterium RIFCSPLOWO2_12_FULL_38_15</name>
    <dbReference type="NCBI Taxonomy" id="1817883"/>
    <lineage>
        <taxon>Bacteria</taxon>
        <taxon>Candidatus Schekmaniibacteriota</taxon>
    </lineage>
</organism>
<feature type="domain" description="Major facilitator superfamily (MFS) profile" evidence="8">
    <location>
        <begin position="17"/>
        <end position="428"/>
    </location>
</feature>
<evidence type="ECO:0000256" key="6">
    <source>
        <dbReference type="ARBA" id="ARBA00023136"/>
    </source>
</evidence>
<keyword evidence="2" id="KW-0813">Transport</keyword>
<dbReference type="PROSITE" id="PS50850">
    <property type="entry name" value="MFS"/>
    <property type="match status" value="1"/>
</dbReference>
<name>A0A1F7SJ89_9BACT</name>
<dbReference type="InterPro" id="IPR036259">
    <property type="entry name" value="MFS_trans_sf"/>
</dbReference>
<evidence type="ECO:0000313" key="10">
    <source>
        <dbReference type="Proteomes" id="UP000178082"/>
    </source>
</evidence>
<sequence>MSQKLLGIDIPEGLRKSNFYALFLSTAFIMAVYMIPTIVLPRFLKEVIGVPQKSFGEINSAIQNIGTITSILFLSLIGSLSDRHGRKILLLSGLSGATLSFILYYYSPVIGNFLGINPLWLVFLFSLLLSLSMTFAFPQIVTLVADYTDRRSRGKSMAIMSTMMGVGITLSFIFFSLIQKRIGSANVFLIGAFFMFLTLIVVKFFIVDHMPHKSKEMPVKRNSVIKTWKEVSSVIEKSQGLKVCFFSHFAASSDRIMLGVFLNIWVVRVAGDFNITPAKATAMCGIIIGLSSMVALVSTMFWGIFVDRFGRMPVLAFGLLSSGIGFSLIGIISNPFSLEVKLCGILTGLGVAAVSVSTSSLTADFAPKKILGSVFSIANAIGFIGTLFFVQLGGFLFDYVGFSRPFSLVGAIELIAFIYVISKWKHVPKITRDTKISHEIQH</sequence>
<dbReference type="GO" id="GO:0005886">
    <property type="term" value="C:plasma membrane"/>
    <property type="evidence" value="ECO:0007669"/>
    <property type="project" value="UniProtKB-SubCell"/>
</dbReference>
<feature type="transmembrane region" description="Helical" evidence="7">
    <location>
        <begin position="184"/>
        <end position="207"/>
    </location>
</feature>
<dbReference type="InterPro" id="IPR050171">
    <property type="entry name" value="MFS_Transporters"/>
</dbReference>
<keyword evidence="3" id="KW-1003">Cell membrane</keyword>
<dbReference type="PANTHER" id="PTHR23517:SF3">
    <property type="entry name" value="INTEGRAL MEMBRANE TRANSPORT PROTEIN"/>
    <property type="match status" value="1"/>
</dbReference>
<dbReference type="STRING" id="1817883.A3G31_07155"/>
<evidence type="ECO:0000256" key="1">
    <source>
        <dbReference type="ARBA" id="ARBA00004651"/>
    </source>
</evidence>
<dbReference type="PANTHER" id="PTHR23517">
    <property type="entry name" value="RESISTANCE PROTEIN MDTM, PUTATIVE-RELATED-RELATED"/>
    <property type="match status" value="1"/>
</dbReference>
<dbReference type="InterPro" id="IPR011701">
    <property type="entry name" value="MFS"/>
</dbReference>
<evidence type="ECO:0000313" key="9">
    <source>
        <dbReference type="EMBL" id="OGL53284.1"/>
    </source>
</evidence>
<feature type="transmembrane region" description="Helical" evidence="7">
    <location>
        <begin position="370"/>
        <end position="390"/>
    </location>
</feature>
<reference evidence="9 10" key="1">
    <citation type="journal article" date="2016" name="Nat. Commun.">
        <title>Thousands of microbial genomes shed light on interconnected biogeochemical processes in an aquifer system.</title>
        <authorList>
            <person name="Anantharaman K."/>
            <person name="Brown C.T."/>
            <person name="Hug L.A."/>
            <person name="Sharon I."/>
            <person name="Castelle C.J."/>
            <person name="Probst A.J."/>
            <person name="Thomas B.C."/>
            <person name="Singh A."/>
            <person name="Wilkins M.J."/>
            <person name="Karaoz U."/>
            <person name="Brodie E.L."/>
            <person name="Williams K.H."/>
            <person name="Hubbard S.S."/>
            <person name="Banfield J.F."/>
        </authorList>
    </citation>
    <scope>NUCLEOTIDE SEQUENCE [LARGE SCALE GENOMIC DNA]</scope>
</reference>
<feature type="transmembrane region" description="Helical" evidence="7">
    <location>
        <begin position="20"/>
        <end position="41"/>
    </location>
</feature>
<evidence type="ECO:0000256" key="3">
    <source>
        <dbReference type="ARBA" id="ARBA00022475"/>
    </source>
</evidence>
<dbReference type="Gene3D" id="1.20.1250.20">
    <property type="entry name" value="MFS general substrate transporter like domains"/>
    <property type="match status" value="2"/>
</dbReference>
<dbReference type="GO" id="GO:0022857">
    <property type="term" value="F:transmembrane transporter activity"/>
    <property type="evidence" value="ECO:0007669"/>
    <property type="project" value="InterPro"/>
</dbReference>
<keyword evidence="4 7" id="KW-0812">Transmembrane</keyword>
<keyword evidence="5 7" id="KW-1133">Transmembrane helix</keyword>
<dbReference type="Pfam" id="PF07690">
    <property type="entry name" value="MFS_1"/>
    <property type="match status" value="2"/>
</dbReference>
<evidence type="ECO:0000256" key="4">
    <source>
        <dbReference type="ARBA" id="ARBA00022692"/>
    </source>
</evidence>
<feature type="transmembrane region" description="Helical" evidence="7">
    <location>
        <begin position="402"/>
        <end position="422"/>
    </location>
</feature>
<comment type="subcellular location">
    <subcellularLocation>
        <location evidence="1">Cell membrane</location>
        <topology evidence="1">Multi-pass membrane protein</topology>
    </subcellularLocation>
</comment>
<accession>A0A1F7SJ89</accession>
<evidence type="ECO:0000256" key="5">
    <source>
        <dbReference type="ARBA" id="ARBA00022989"/>
    </source>
</evidence>
<feature type="transmembrane region" description="Helical" evidence="7">
    <location>
        <begin position="119"/>
        <end position="145"/>
    </location>
</feature>
<feature type="transmembrane region" description="Helical" evidence="7">
    <location>
        <begin position="157"/>
        <end position="178"/>
    </location>
</feature>
<evidence type="ECO:0000256" key="7">
    <source>
        <dbReference type="SAM" id="Phobius"/>
    </source>
</evidence>
<dbReference type="InterPro" id="IPR020846">
    <property type="entry name" value="MFS_dom"/>
</dbReference>
<evidence type="ECO:0000259" key="8">
    <source>
        <dbReference type="PROSITE" id="PS50850"/>
    </source>
</evidence>
<feature type="transmembrane region" description="Helical" evidence="7">
    <location>
        <begin position="314"/>
        <end position="332"/>
    </location>
</feature>
<dbReference type="Proteomes" id="UP000178082">
    <property type="component" value="Unassembled WGS sequence"/>
</dbReference>
<dbReference type="EMBL" id="MGDI01000025">
    <property type="protein sequence ID" value="OGL53284.1"/>
    <property type="molecule type" value="Genomic_DNA"/>
</dbReference>
<feature type="transmembrane region" description="Helical" evidence="7">
    <location>
        <begin position="88"/>
        <end position="107"/>
    </location>
</feature>
<protein>
    <recommendedName>
        <fullName evidence="8">Major facilitator superfamily (MFS) profile domain-containing protein</fullName>
    </recommendedName>
</protein>
<keyword evidence="6 7" id="KW-0472">Membrane</keyword>
<feature type="transmembrane region" description="Helical" evidence="7">
    <location>
        <begin position="338"/>
        <end position="358"/>
    </location>
</feature>
<gene>
    <name evidence="9" type="ORF">A3G31_07155</name>
</gene>
<dbReference type="SUPFAM" id="SSF103473">
    <property type="entry name" value="MFS general substrate transporter"/>
    <property type="match status" value="1"/>
</dbReference>
<evidence type="ECO:0000256" key="2">
    <source>
        <dbReference type="ARBA" id="ARBA00022448"/>
    </source>
</evidence>
<dbReference type="AlphaFoldDB" id="A0A1F7SJ89"/>
<feature type="transmembrane region" description="Helical" evidence="7">
    <location>
        <begin position="280"/>
        <end position="302"/>
    </location>
</feature>
<proteinExistence type="predicted"/>
<comment type="caution">
    <text evidence="9">The sequence shown here is derived from an EMBL/GenBank/DDBJ whole genome shotgun (WGS) entry which is preliminary data.</text>
</comment>